<dbReference type="InterPro" id="IPR012337">
    <property type="entry name" value="RNaseH-like_sf"/>
</dbReference>
<keyword evidence="7" id="KW-1185">Reference proteome</keyword>
<dbReference type="GO" id="GO:0008233">
    <property type="term" value="F:peptidase activity"/>
    <property type="evidence" value="ECO:0007669"/>
    <property type="project" value="UniProtKB-KW"/>
</dbReference>
<feature type="region of interest" description="Disordered" evidence="3">
    <location>
        <begin position="242"/>
        <end position="261"/>
    </location>
</feature>
<dbReference type="GO" id="GO:0015074">
    <property type="term" value="P:DNA integration"/>
    <property type="evidence" value="ECO:0007669"/>
    <property type="project" value="InterPro"/>
</dbReference>
<keyword evidence="2" id="KW-0862">Zinc</keyword>
<dbReference type="PANTHER" id="PTHR42648:SF28">
    <property type="entry name" value="TRANSPOSON-ENCODED PROTEIN WITH RIBONUCLEASE H-LIKE AND RETROVIRUS ZINC FINGER-LIKE DOMAINS"/>
    <property type="match status" value="1"/>
</dbReference>
<keyword evidence="2" id="KW-0863">Zinc-finger</keyword>
<evidence type="ECO:0000256" key="3">
    <source>
        <dbReference type="SAM" id="MobiDB-lite"/>
    </source>
</evidence>
<keyword evidence="1" id="KW-0645">Protease</keyword>
<dbReference type="EMBL" id="PGOL01001535">
    <property type="protein sequence ID" value="PKI57116.1"/>
    <property type="molecule type" value="Genomic_DNA"/>
</dbReference>
<accession>A0A2I0JNM5</accession>
<gene>
    <name evidence="6" type="ORF">CRG98_022510</name>
</gene>
<dbReference type="InterPro" id="IPR036397">
    <property type="entry name" value="RNaseH_sf"/>
</dbReference>
<dbReference type="GO" id="GO:0003676">
    <property type="term" value="F:nucleic acid binding"/>
    <property type="evidence" value="ECO:0007669"/>
    <property type="project" value="InterPro"/>
</dbReference>
<dbReference type="PANTHER" id="PTHR42648">
    <property type="entry name" value="TRANSPOSASE, PUTATIVE-RELATED"/>
    <property type="match status" value="1"/>
</dbReference>
<feature type="domain" description="CCHC-type" evidence="4">
    <location>
        <begin position="104"/>
        <end position="118"/>
    </location>
</feature>
<keyword evidence="2" id="KW-0479">Metal-binding</keyword>
<evidence type="ECO:0000256" key="1">
    <source>
        <dbReference type="ARBA" id="ARBA00022670"/>
    </source>
</evidence>
<dbReference type="PROSITE" id="PS50994">
    <property type="entry name" value="INTEGRASE"/>
    <property type="match status" value="1"/>
</dbReference>
<dbReference type="SUPFAM" id="SSF53098">
    <property type="entry name" value="Ribonuclease H-like"/>
    <property type="match status" value="1"/>
</dbReference>
<dbReference type="AlphaFoldDB" id="A0A2I0JNM5"/>
<evidence type="ECO:0000256" key="2">
    <source>
        <dbReference type="PROSITE-ProRule" id="PRU00047"/>
    </source>
</evidence>
<evidence type="ECO:0000259" key="4">
    <source>
        <dbReference type="PROSITE" id="PS50158"/>
    </source>
</evidence>
<evidence type="ECO:0008006" key="8">
    <source>
        <dbReference type="Google" id="ProtNLM"/>
    </source>
</evidence>
<feature type="compositionally biased region" description="Polar residues" evidence="3">
    <location>
        <begin position="63"/>
        <end position="72"/>
    </location>
</feature>
<dbReference type="GO" id="GO:0008270">
    <property type="term" value="F:zinc ion binding"/>
    <property type="evidence" value="ECO:0007669"/>
    <property type="project" value="UniProtKB-KW"/>
</dbReference>
<name>A0A2I0JNM5_PUNGR</name>
<sequence>MSVIRLSLSRNMAFHTAKEKTTKESWSGTVTDVSASAGKEKLKFDEVRDLIVSEEIRRRESGKTSGSALSTENRGRSESGNSNRGRSRSRNKYKSGKDKSSIECWNCKKHGHYRNQCKAPIKERKDDNSANVATEEISDALISSVSSPLESWVLDSGASFHSCPNANIMENYTFGNFGKVYLVDDEPLEIAGKGDWKALVENETGLKVKCLRSDNGGDYELDEFKEYCAVNGIHMEKTVRGTPQQNGVAERMNRTLNERAR</sequence>
<organism evidence="6 7">
    <name type="scientific">Punica granatum</name>
    <name type="common">Pomegranate</name>
    <dbReference type="NCBI Taxonomy" id="22663"/>
    <lineage>
        <taxon>Eukaryota</taxon>
        <taxon>Viridiplantae</taxon>
        <taxon>Streptophyta</taxon>
        <taxon>Embryophyta</taxon>
        <taxon>Tracheophyta</taxon>
        <taxon>Spermatophyta</taxon>
        <taxon>Magnoliopsida</taxon>
        <taxon>eudicotyledons</taxon>
        <taxon>Gunneridae</taxon>
        <taxon>Pentapetalae</taxon>
        <taxon>rosids</taxon>
        <taxon>malvids</taxon>
        <taxon>Myrtales</taxon>
        <taxon>Lythraceae</taxon>
        <taxon>Punica</taxon>
    </lineage>
</organism>
<comment type="caution">
    <text evidence="6">The sequence shown here is derived from an EMBL/GenBank/DDBJ whole genome shotgun (WGS) entry which is preliminary data.</text>
</comment>
<dbReference type="Gene3D" id="4.10.60.10">
    <property type="entry name" value="Zinc finger, CCHC-type"/>
    <property type="match status" value="1"/>
</dbReference>
<feature type="domain" description="Integrase catalytic" evidence="5">
    <location>
        <begin position="144"/>
        <end position="261"/>
    </location>
</feature>
<feature type="compositionally biased region" description="Basic and acidic residues" evidence="3">
    <location>
        <begin position="251"/>
        <end position="261"/>
    </location>
</feature>
<evidence type="ECO:0000313" key="6">
    <source>
        <dbReference type="EMBL" id="PKI57116.1"/>
    </source>
</evidence>
<dbReference type="InterPro" id="IPR001878">
    <property type="entry name" value="Znf_CCHC"/>
</dbReference>
<dbReference type="Proteomes" id="UP000233551">
    <property type="component" value="Unassembled WGS sequence"/>
</dbReference>
<dbReference type="Pfam" id="PF22936">
    <property type="entry name" value="Pol_BBD"/>
    <property type="match status" value="1"/>
</dbReference>
<dbReference type="GO" id="GO:0006508">
    <property type="term" value="P:proteolysis"/>
    <property type="evidence" value="ECO:0007669"/>
    <property type="project" value="UniProtKB-KW"/>
</dbReference>
<feature type="region of interest" description="Disordered" evidence="3">
    <location>
        <begin position="58"/>
        <end position="98"/>
    </location>
</feature>
<protein>
    <recommendedName>
        <fullName evidence="8">CCHC-type domain-containing protein</fullName>
    </recommendedName>
</protein>
<dbReference type="InterPro" id="IPR036875">
    <property type="entry name" value="Znf_CCHC_sf"/>
</dbReference>
<evidence type="ECO:0000259" key="5">
    <source>
        <dbReference type="PROSITE" id="PS50994"/>
    </source>
</evidence>
<dbReference type="Gene3D" id="3.30.420.10">
    <property type="entry name" value="Ribonuclease H-like superfamily/Ribonuclease H"/>
    <property type="match status" value="1"/>
</dbReference>
<dbReference type="InterPro" id="IPR054722">
    <property type="entry name" value="PolX-like_BBD"/>
</dbReference>
<proteinExistence type="predicted"/>
<dbReference type="SUPFAM" id="SSF57756">
    <property type="entry name" value="Retrovirus zinc finger-like domains"/>
    <property type="match status" value="1"/>
</dbReference>
<reference evidence="6 7" key="1">
    <citation type="submission" date="2017-11" db="EMBL/GenBank/DDBJ databases">
        <title>De-novo sequencing of pomegranate (Punica granatum L.) genome.</title>
        <authorList>
            <person name="Akparov Z."/>
            <person name="Amiraslanov A."/>
            <person name="Hajiyeva S."/>
            <person name="Abbasov M."/>
            <person name="Kaur K."/>
            <person name="Hamwieh A."/>
            <person name="Solovyev V."/>
            <person name="Salamov A."/>
            <person name="Braich B."/>
            <person name="Kosarev P."/>
            <person name="Mahmoud A."/>
            <person name="Hajiyev E."/>
            <person name="Babayeva S."/>
            <person name="Izzatullayeva V."/>
            <person name="Mammadov A."/>
            <person name="Mammadov A."/>
            <person name="Sharifova S."/>
            <person name="Ojaghi J."/>
            <person name="Eynullazada K."/>
            <person name="Bayramov B."/>
            <person name="Abdulazimova A."/>
            <person name="Shahmuradov I."/>
        </authorList>
    </citation>
    <scope>NUCLEOTIDE SEQUENCE [LARGE SCALE GENOMIC DNA]</scope>
    <source>
        <strain evidence="7">cv. AG2017</strain>
        <tissue evidence="6">Leaf</tissue>
    </source>
</reference>
<keyword evidence="1" id="KW-0378">Hydrolase</keyword>
<dbReference type="PROSITE" id="PS50158">
    <property type="entry name" value="ZF_CCHC"/>
    <property type="match status" value="1"/>
</dbReference>
<dbReference type="STRING" id="22663.A0A2I0JNM5"/>
<dbReference type="InterPro" id="IPR039537">
    <property type="entry name" value="Retrotran_Ty1/copia-like"/>
</dbReference>
<dbReference type="InterPro" id="IPR001584">
    <property type="entry name" value="Integrase_cat-core"/>
</dbReference>
<feature type="compositionally biased region" description="Basic residues" evidence="3">
    <location>
        <begin position="85"/>
        <end position="94"/>
    </location>
</feature>
<evidence type="ECO:0000313" key="7">
    <source>
        <dbReference type="Proteomes" id="UP000233551"/>
    </source>
</evidence>